<dbReference type="EMBL" id="JABSTU010000008">
    <property type="protein sequence ID" value="KAH8022903.1"/>
    <property type="molecule type" value="Genomic_DNA"/>
</dbReference>
<reference evidence="1" key="2">
    <citation type="submission" date="2021-09" db="EMBL/GenBank/DDBJ databases">
        <authorList>
            <person name="Jia N."/>
            <person name="Wang J."/>
            <person name="Shi W."/>
            <person name="Du L."/>
            <person name="Sun Y."/>
            <person name="Zhan W."/>
            <person name="Jiang J."/>
            <person name="Wang Q."/>
            <person name="Zhang B."/>
            <person name="Ji P."/>
            <person name="Sakyi L.B."/>
            <person name="Cui X."/>
            <person name="Yuan T."/>
            <person name="Jiang B."/>
            <person name="Yang W."/>
            <person name="Lam T.T.-Y."/>
            <person name="Chang Q."/>
            <person name="Ding S."/>
            <person name="Wang X."/>
            <person name="Zhu J."/>
            <person name="Ruan X."/>
            <person name="Zhao L."/>
            <person name="Wei J."/>
            <person name="Que T."/>
            <person name="Du C."/>
            <person name="Cheng J."/>
            <person name="Dai P."/>
            <person name="Han X."/>
            <person name="Huang E."/>
            <person name="Gao Y."/>
            <person name="Liu J."/>
            <person name="Shao H."/>
            <person name="Ye R."/>
            <person name="Li L."/>
            <person name="Wei W."/>
            <person name="Wang X."/>
            <person name="Wang C."/>
            <person name="Huo Q."/>
            <person name="Li W."/>
            <person name="Guo W."/>
            <person name="Chen H."/>
            <person name="Chen S."/>
            <person name="Zhou L."/>
            <person name="Zhou L."/>
            <person name="Ni X."/>
            <person name="Tian J."/>
            <person name="Zhou Y."/>
            <person name="Sheng Y."/>
            <person name="Liu T."/>
            <person name="Pan Y."/>
            <person name="Xia L."/>
            <person name="Li J."/>
            <person name="Zhao F."/>
            <person name="Cao W."/>
        </authorList>
    </citation>
    <scope>NUCLEOTIDE SEQUENCE</scope>
    <source>
        <strain evidence="1">Rmic-2018</strain>
        <tissue evidence="1">Larvae</tissue>
    </source>
</reference>
<evidence type="ECO:0000313" key="1">
    <source>
        <dbReference type="EMBL" id="KAH8022903.1"/>
    </source>
</evidence>
<dbReference type="AlphaFoldDB" id="A0A9J6DLE7"/>
<evidence type="ECO:0000313" key="2">
    <source>
        <dbReference type="Proteomes" id="UP000821866"/>
    </source>
</evidence>
<sequence>MGDYVMRAMTPILELHPFTRPGRLQTAPDAGAAFVFLGDQLQAQPTGPGSLGHMFVFRGPGGLRVARDRPNDFFRAAGSRQHGMHASVAILI</sequence>
<organism evidence="1 2">
    <name type="scientific">Rhipicephalus microplus</name>
    <name type="common">Cattle tick</name>
    <name type="synonym">Boophilus microplus</name>
    <dbReference type="NCBI Taxonomy" id="6941"/>
    <lineage>
        <taxon>Eukaryota</taxon>
        <taxon>Metazoa</taxon>
        <taxon>Ecdysozoa</taxon>
        <taxon>Arthropoda</taxon>
        <taxon>Chelicerata</taxon>
        <taxon>Arachnida</taxon>
        <taxon>Acari</taxon>
        <taxon>Parasitiformes</taxon>
        <taxon>Ixodida</taxon>
        <taxon>Ixodoidea</taxon>
        <taxon>Ixodidae</taxon>
        <taxon>Rhipicephalinae</taxon>
        <taxon>Rhipicephalus</taxon>
        <taxon>Boophilus</taxon>
    </lineage>
</organism>
<reference evidence="1" key="1">
    <citation type="journal article" date="2020" name="Cell">
        <title>Large-Scale Comparative Analyses of Tick Genomes Elucidate Their Genetic Diversity and Vector Capacities.</title>
        <authorList>
            <consortium name="Tick Genome and Microbiome Consortium (TIGMIC)"/>
            <person name="Jia N."/>
            <person name="Wang J."/>
            <person name="Shi W."/>
            <person name="Du L."/>
            <person name="Sun Y."/>
            <person name="Zhan W."/>
            <person name="Jiang J.F."/>
            <person name="Wang Q."/>
            <person name="Zhang B."/>
            <person name="Ji P."/>
            <person name="Bell-Sakyi L."/>
            <person name="Cui X.M."/>
            <person name="Yuan T.T."/>
            <person name="Jiang B.G."/>
            <person name="Yang W.F."/>
            <person name="Lam T.T."/>
            <person name="Chang Q.C."/>
            <person name="Ding S.J."/>
            <person name="Wang X.J."/>
            <person name="Zhu J.G."/>
            <person name="Ruan X.D."/>
            <person name="Zhao L."/>
            <person name="Wei J.T."/>
            <person name="Ye R.Z."/>
            <person name="Que T.C."/>
            <person name="Du C.H."/>
            <person name="Zhou Y.H."/>
            <person name="Cheng J.X."/>
            <person name="Dai P.F."/>
            <person name="Guo W.B."/>
            <person name="Han X.H."/>
            <person name="Huang E.J."/>
            <person name="Li L.F."/>
            <person name="Wei W."/>
            <person name="Gao Y.C."/>
            <person name="Liu J.Z."/>
            <person name="Shao H.Z."/>
            <person name="Wang X."/>
            <person name="Wang C.C."/>
            <person name="Yang T.C."/>
            <person name="Huo Q.B."/>
            <person name="Li W."/>
            <person name="Chen H.Y."/>
            <person name="Chen S.E."/>
            <person name="Zhou L.G."/>
            <person name="Ni X.B."/>
            <person name="Tian J.H."/>
            <person name="Sheng Y."/>
            <person name="Liu T."/>
            <person name="Pan Y.S."/>
            <person name="Xia L.Y."/>
            <person name="Li J."/>
            <person name="Zhao F."/>
            <person name="Cao W.C."/>
        </authorList>
    </citation>
    <scope>NUCLEOTIDE SEQUENCE</scope>
    <source>
        <strain evidence="1">Rmic-2018</strain>
    </source>
</reference>
<proteinExistence type="predicted"/>
<protein>
    <submittedName>
        <fullName evidence="1">Uncharacterized protein</fullName>
    </submittedName>
</protein>
<keyword evidence="2" id="KW-1185">Reference proteome</keyword>
<accession>A0A9J6DLE7</accession>
<gene>
    <name evidence="1" type="ORF">HPB51_006261</name>
</gene>
<comment type="caution">
    <text evidence="1">The sequence shown here is derived from an EMBL/GenBank/DDBJ whole genome shotgun (WGS) entry which is preliminary data.</text>
</comment>
<dbReference type="Proteomes" id="UP000821866">
    <property type="component" value="Chromosome 6"/>
</dbReference>
<name>A0A9J6DLE7_RHIMP</name>